<accession>A0ABT6RZP9</accession>
<evidence type="ECO:0000313" key="1">
    <source>
        <dbReference type="EMBL" id="MDI3389887.1"/>
    </source>
</evidence>
<dbReference type="GO" id="GO:0016740">
    <property type="term" value="F:transferase activity"/>
    <property type="evidence" value="ECO:0007669"/>
    <property type="project" value="UniProtKB-KW"/>
</dbReference>
<dbReference type="Gene3D" id="3.40.50.10540">
    <property type="entry name" value="Crotonobetainyl-coa:carnitine coa-transferase, domain 1"/>
    <property type="match status" value="2"/>
</dbReference>
<gene>
    <name evidence="1" type="ORF">QIS99_27390</name>
</gene>
<dbReference type="PANTHER" id="PTHR48228">
    <property type="entry name" value="SUCCINYL-COA--D-CITRAMALATE COA-TRANSFERASE"/>
    <property type="match status" value="1"/>
</dbReference>
<proteinExistence type="predicted"/>
<protein>
    <submittedName>
        <fullName evidence="1">CoA transferase</fullName>
    </submittedName>
</protein>
<keyword evidence="2" id="KW-1185">Reference proteome</keyword>
<dbReference type="Proteomes" id="UP001224661">
    <property type="component" value="Unassembled WGS sequence"/>
</dbReference>
<organism evidence="1 2">
    <name type="scientific">Streptomyces solicavernae</name>
    <dbReference type="NCBI Taxonomy" id="3043614"/>
    <lineage>
        <taxon>Bacteria</taxon>
        <taxon>Bacillati</taxon>
        <taxon>Actinomycetota</taxon>
        <taxon>Actinomycetes</taxon>
        <taxon>Kitasatosporales</taxon>
        <taxon>Streptomycetaceae</taxon>
        <taxon>Streptomyces</taxon>
    </lineage>
</organism>
<dbReference type="InterPro" id="IPR023606">
    <property type="entry name" value="CoA-Trfase_III_dom_1_sf"/>
</dbReference>
<dbReference type="InterPro" id="IPR003673">
    <property type="entry name" value="CoA-Trfase_fam_III"/>
</dbReference>
<dbReference type="SUPFAM" id="SSF89796">
    <property type="entry name" value="CoA-transferase family III (CaiB/BaiF)"/>
    <property type="match status" value="2"/>
</dbReference>
<dbReference type="EMBL" id="JASCIR010000034">
    <property type="protein sequence ID" value="MDI3389887.1"/>
    <property type="molecule type" value="Genomic_DNA"/>
</dbReference>
<name>A0ABT6RZP9_9ACTN</name>
<reference evidence="1 2" key="1">
    <citation type="submission" date="2023-05" db="EMBL/GenBank/DDBJ databases">
        <title>Draft genome sequence of Streptomyces sp. B-S-A8 isolated from a cave soil in Thailand.</title>
        <authorList>
            <person name="Chamroensaksri N."/>
            <person name="Muangham S."/>
        </authorList>
    </citation>
    <scope>NUCLEOTIDE SEQUENCE [LARGE SCALE GENOMIC DNA]</scope>
    <source>
        <strain evidence="1 2">B-S-A8</strain>
    </source>
</reference>
<dbReference type="InterPro" id="IPR050509">
    <property type="entry name" value="CoA-transferase_III"/>
</dbReference>
<comment type="caution">
    <text evidence="1">The sequence shown here is derived from an EMBL/GenBank/DDBJ whole genome shotgun (WGS) entry which is preliminary data.</text>
</comment>
<evidence type="ECO:0000313" key="2">
    <source>
        <dbReference type="Proteomes" id="UP001224661"/>
    </source>
</evidence>
<sequence>MTTAAPPASVTGPPVAAEVAARLVGLLADPGAGEVSCAVDWAGPLRLPLAEERDVQAACGLMHVHGLAAGRPAPLAVDFASTTAGILAAQGATAALVARSRGGATRAVRTSVGQAALFALGQYLAAATADTPAYEDQLIAGRPEFVSADGVRIEIEALYAEQWLRFWQYLNAPRAAVRHGWRPFQTRFGTAVCALDPALAAAVRAVPLSVLREAADHAGAALLPVREDPSAPEQVGPWTLTPLPGPARTAPGGAPLPQLPLSGLRVVESTRRVQGPLAGRVLQLLGARVLRIEPPDGDPMRGIPPMAGGCSARFSALNAGKDVTEIDFTTAAGRDAVRELARDADVFLHNWAPGKAARLGLDAEDLHRVQPGLVYVWASGWGDALGPRPPLGTDYLVQAHSGLAAALRPEDEPPRTSLLTVTDVLGGLLSAQAVLAALLTRLRTGHGQRAVSSLHSASALVPRPSRRARWGPLERPLATLDGYLWLAPEARERPEIAARALGTAADPAALAAAAACRSSAELQSLLASAGTTATPVCTDLAALSRDPRFAPALGPGAHTFVHPPWEFA</sequence>
<dbReference type="RefSeq" id="WP_282516361.1">
    <property type="nucleotide sequence ID" value="NZ_JASCIR010000034.1"/>
</dbReference>
<dbReference type="Pfam" id="PF02515">
    <property type="entry name" value="CoA_transf_3"/>
    <property type="match status" value="2"/>
</dbReference>
<dbReference type="PANTHER" id="PTHR48228:SF5">
    <property type="entry name" value="ALPHA-METHYLACYL-COA RACEMASE"/>
    <property type="match status" value="1"/>
</dbReference>
<keyword evidence="1" id="KW-0808">Transferase</keyword>